<reference evidence="8" key="1">
    <citation type="submission" date="2023-03" db="EMBL/GenBank/DDBJ databases">
        <title>Massive genome expansion in bonnet fungi (Mycena s.s.) driven by repeated elements and novel gene families across ecological guilds.</title>
        <authorList>
            <consortium name="Lawrence Berkeley National Laboratory"/>
            <person name="Harder C.B."/>
            <person name="Miyauchi S."/>
            <person name="Viragh M."/>
            <person name="Kuo A."/>
            <person name="Thoen E."/>
            <person name="Andreopoulos B."/>
            <person name="Lu D."/>
            <person name="Skrede I."/>
            <person name="Drula E."/>
            <person name="Henrissat B."/>
            <person name="Morin E."/>
            <person name="Kohler A."/>
            <person name="Barry K."/>
            <person name="LaButti K."/>
            <person name="Morin E."/>
            <person name="Salamov A."/>
            <person name="Lipzen A."/>
            <person name="Mereny Z."/>
            <person name="Hegedus B."/>
            <person name="Baldrian P."/>
            <person name="Stursova M."/>
            <person name="Weitz H."/>
            <person name="Taylor A."/>
            <person name="Grigoriev I.V."/>
            <person name="Nagy L.G."/>
            <person name="Martin F."/>
            <person name="Kauserud H."/>
        </authorList>
    </citation>
    <scope>NUCLEOTIDE SEQUENCE</scope>
    <source>
        <strain evidence="8">CBHHK002</strain>
    </source>
</reference>
<dbReference type="SMART" id="SM00401">
    <property type="entry name" value="ZnF_GATA"/>
    <property type="match status" value="1"/>
</dbReference>
<dbReference type="Proteomes" id="UP001218218">
    <property type="component" value="Unassembled WGS sequence"/>
</dbReference>
<gene>
    <name evidence="8" type="ORF">DFH08DRAFT_897748</name>
</gene>
<dbReference type="PANTHER" id="PTHR45658">
    <property type="entry name" value="GATA TRANSCRIPTION FACTOR"/>
    <property type="match status" value="1"/>
</dbReference>
<evidence type="ECO:0000256" key="4">
    <source>
        <dbReference type="PROSITE-ProRule" id="PRU00094"/>
    </source>
</evidence>
<evidence type="ECO:0000256" key="1">
    <source>
        <dbReference type="ARBA" id="ARBA00022723"/>
    </source>
</evidence>
<dbReference type="PROSITE" id="PS50114">
    <property type="entry name" value="GATA_ZN_FINGER_2"/>
    <property type="match status" value="1"/>
</dbReference>
<dbReference type="InterPro" id="IPR000014">
    <property type="entry name" value="PAS"/>
</dbReference>
<name>A0AAD6Z8H3_9AGAR</name>
<feature type="region of interest" description="Disordered" evidence="5">
    <location>
        <begin position="215"/>
        <end position="266"/>
    </location>
</feature>
<sequence length="326" mass="35666">MASGIEASPLLPLANAAPNFEFGKRKRWADLVVTELVDVLLLVLSPQAKVLYCGNGLKGLLGWNDTDIIDYDFADLLNAEDKDGFMQAFRESLRTGNPMNSYYVRIRTAPSTLSDPPLSEQLVFEVNGRAQVIDADDSPDAPVQVFFAVAKPHPNKNVAMLDTFLDLQEEHTRLQNRVAELRARAPRSPPASPASSNASSQTSMYATTSMVLKRPLSTQSPQTYPPSPVDEISPSPASNPSHFDSPAPAAPTKNEDDDDQLKKKKVQKKVLPTEQYVCITCGRTDSPEWRKGPLGPKTLCNACGLRWAKQAKVQKLTEESAAAHPP</sequence>
<evidence type="ECO:0000256" key="5">
    <source>
        <dbReference type="SAM" id="MobiDB-lite"/>
    </source>
</evidence>
<dbReference type="InterPro" id="IPR035965">
    <property type="entry name" value="PAS-like_dom_sf"/>
</dbReference>
<keyword evidence="2 4" id="KW-0863">Zinc-finger</keyword>
<dbReference type="GO" id="GO:0043565">
    <property type="term" value="F:sequence-specific DNA binding"/>
    <property type="evidence" value="ECO:0007669"/>
    <property type="project" value="InterPro"/>
</dbReference>
<protein>
    <submittedName>
        <fullName evidence="8">Uncharacterized protein</fullName>
    </submittedName>
</protein>
<dbReference type="PROSITE" id="PS00344">
    <property type="entry name" value="GATA_ZN_FINGER_1"/>
    <property type="match status" value="1"/>
</dbReference>
<keyword evidence="9" id="KW-1185">Reference proteome</keyword>
<evidence type="ECO:0000313" key="9">
    <source>
        <dbReference type="Proteomes" id="UP001218218"/>
    </source>
</evidence>
<comment type="caution">
    <text evidence="8">The sequence shown here is derived from an EMBL/GenBank/DDBJ whole genome shotgun (WGS) entry which is preliminary data.</text>
</comment>
<dbReference type="EMBL" id="JARIHO010000075">
    <property type="protein sequence ID" value="KAJ7311486.1"/>
    <property type="molecule type" value="Genomic_DNA"/>
</dbReference>
<feature type="region of interest" description="Disordered" evidence="5">
    <location>
        <begin position="182"/>
        <end position="203"/>
    </location>
</feature>
<feature type="domain" description="PAS" evidence="6">
    <location>
        <begin position="41"/>
        <end position="96"/>
    </location>
</feature>
<dbReference type="GO" id="GO:0008270">
    <property type="term" value="F:zinc ion binding"/>
    <property type="evidence" value="ECO:0007669"/>
    <property type="project" value="UniProtKB-KW"/>
</dbReference>
<organism evidence="8 9">
    <name type="scientific">Mycena albidolilacea</name>
    <dbReference type="NCBI Taxonomy" id="1033008"/>
    <lineage>
        <taxon>Eukaryota</taxon>
        <taxon>Fungi</taxon>
        <taxon>Dikarya</taxon>
        <taxon>Basidiomycota</taxon>
        <taxon>Agaricomycotina</taxon>
        <taxon>Agaricomycetes</taxon>
        <taxon>Agaricomycetidae</taxon>
        <taxon>Agaricales</taxon>
        <taxon>Marasmiineae</taxon>
        <taxon>Mycenaceae</taxon>
        <taxon>Mycena</taxon>
    </lineage>
</organism>
<keyword evidence="3" id="KW-0862">Zinc</keyword>
<dbReference type="InterPro" id="IPR013088">
    <property type="entry name" value="Znf_NHR/GATA"/>
</dbReference>
<dbReference type="CDD" id="cd00202">
    <property type="entry name" value="ZnF_GATA"/>
    <property type="match status" value="1"/>
</dbReference>
<dbReference type="SUPFAM" id="SSF57716">
    <property type="entry name" value="Glucocorticoid receptor-like (DNA-binding domain)"/>
    <property type="match status" value="1"/>
</dbReference>
<evidence type="ECO:0000256" key="2">
    <source>
        <dbReference type="ARBA" id="ARBA00022771"/>
    </source>
</evidence>
<evidence type="ECO:0000256" key="3">
    <source>
        <dbReference type="ARBA" id="ARBA00022833"/>
    </source>
</evidence>
<proteinExistence type="predicted"/>
<dbReference type="PANTHER" id="PTHR45658:SF18">
    <property type="entry name" value="PROTEIN GAT2"/>
    <property type="match status" value="1"/>
</dbReference>
<dbReference type="Pfam" id="PF00320">
    <property type="entry name" value="GATA"/>
    <property type="match status" value="1"/>
</dbReference>
<evidence type="ECO:0000313" key="8">
    <source>
        <dbReference type="EMBL" id="KAJ7311486.1"/>
    </source>
</evidence>
<dbReference type="PROSITE" id="PS50112">
    <property type="entry name" value="PAS"/>
    <property type="match status" value="1"/>
</dbReference>
<dbReference type="SUPFAM" id="SSF55785">
    <property type="entry name" value="PYP-like sensor domain (PAS domain)"/>
    <property type="match status" value="1"/>
</dbReference>
<feature type="domain" description="GATA-type" evidence="7">
    <location>
        <begin position="272"/>
        <end position="305"/>
    </location>
</feature>
<keyword evidence="1" id="KW-0479">Metal-binding</keyword>
<evidence type="ECO:0000259" key="7">
    <source>
        <dbReference type="PROSITE" id="PS50114"/>
    </source>
</evidence>
<accession>A0AAD6Z8H3</accession>
<dbReference type="GO" id="GO:0006355">
    <property type="term" value="P:regulation of DNA-templated transcription"/>
    <property type="evidence" value="ECO:0007669"/>
    <property type="project" value="InterPro"/>
</dbReference>
<dbReference type="InterPro" id="IPR000679">
    <property type="entry name" value="Znf_GATA"/>
</dbReference>
<dbReference type="Gene3D" id="3.30.450.20">
    <property type="entry name" value="PAS domain"/>
    <property type="match status" value="1"/>
</dbReference>
<evidence type="ECO:0000259" key="6">
    <source>
        <dbReference type="PROSITE" id="PS50112"/>
    </source>
</evidence>
<dbReference type="AlphaFoldDB" id="A0AAD6Z8H3"/>
<dbReference type="Gene3D" id="3.30.50.10">
    <property type="entry name" value="Erythroid Transcription Factor GATA-1, subunit A"/>
    <property type="match status" value="1"/>
</dbReference>
<dbReference type="InterPro" id="IPR051140">
    <property type="entry name" value="GATA_TF"/>
</dbReference>